<keyword evidence="2" id="KW-1185">Reference proteome</keyword>
<comment type="caution">
    <text evidence="1">The sequence shown here is derived from an EMBL/GenBank/DDBJ whole genome shotgun (WGS) entry which is preliminary data.</text>
</comment>
<feature type="non-terminal residue" evidence="1">
    <location>
        <position position="207"/>
    </location>
</feature>
<name>A0ACA9L009_9GLOM</name>
<accession>A0ACA9L009</accession>
<proteinExistence type="predicted"/>
<evidence type="ECO:0000313" key="1">
    <source>
        <dbReference type="EMBL" id="CAG8503131.1"/>
    </source>
</evidence>
<protein>
    <submittedName>
        <fullName evidence="1">14647_t:CDS:1</fullName>
    </submittedName>
</protein>
<organism evidence="1 2">
    <name type="scientific">Dentiscutata heterogama</name>
    <dbReference type="NCBI Taxonomy" id="1316150"/>
    <lineage>
        <taxon>Eukaryota</taxon>
        <taxon>Fungi</taxon>
        <taxon>Fungi incertae sedis</taxon>
        <taxon>Mucoromycota</taxon>
        <taxon>Glomeromycotina</taxon>
        <taxon>Glomeromycetes</taxon>
        <taxon>Diversisporales</taxon>
        <taxon>Gigasporaceae</taxon>
        <taxon>Dentiscutata</taxon>
    </lineage>
</organism>
<dbReference type="Proteomes" id="UP000789702">
    <property type="component" value="Unassembled WGS sequence"/>
</dbReference>
<dbReference type="EMBL" id="CAJVPU010002552">
    <property type="protein sequence ID" value="CAG8503131.1"/>
    <property type="molecule type" value="Genomic_DNA"/>
</dbReference>
<sequence length="207" mass="24800">MDTTLTQFIEKLRQQLIKIQEAVTAGKVTTTEKPITETLSEEYYADESDISKYPESFKESSGKVYKTCNNCRIKRKERKTYSKRNPEERLKRIQNLTKKQRCSRCKRTQKQEEFGYTSIGKAFKTCKSCRQRAENKGYNLTQYRIELQARKIIEEINQEIQKKSKMESTSIPSISEWMWKCKNCKEYTTFHDYKEIYDDNRTEYFDN</sequence>
<gene>
    <name evidence="1" type="ORF">DHETER_LOCUS3100</name>
</gene>
<evidence type="ECO:0000313" key="2">
    <source>
        <dbReference type="Proteomes" id="UP000789702"/>
    </source>
</evidence>
<reference evidence="1" key="1">
    <citation type="submission" date="2021-06" db="EMBL/GenBank/DDBJ databases">
        <authorList>
            <person name="Kallberg Y."/>
            <person name="Tangrot J."/>
            <person name="Rosling A."/>
        </authorList>
    </citation>
    <scope>NUCLEOTIDE SEQUENCE</scope>
    <source>
        <strain evidence="1">IL203A</strain>
    </source>
</reference>